<dbReference type="InterPro" id="IPR007502">
    <property type="entry name" value="Helicase-assoc_dom"/>
</dbReference>
<dbReference type="InterPro" id="IPR014001">
    <property type="entry name" value="Helicase_ATP-bd"/>
</dbReference>
<dbReference type="InterPro" id="IPR011545">
    <property type="entry name" value="DEAD/DEAH_box_helicase_dom"/>
</dbReference>
<dbReference type="GO" id="GO:0004386">
    <property type="term" value="F:helicase activity"/>
    <property type="evidence" value="ECO:0007669"/>
    <property type="project" value="UniProtKB-KW"/>
</dbReference>
<dbReference type="SMART" id="SM00847">
    <property type="entry name" value="HA2"/>
    <property type="match status" value="1"/>
</dbReference>
<reference evidence="16 17" key="1">
    <citation type="submission" date="2022-05" db="EMBL/GenBank/DDBJ databases">
        <authorList>
            <consortium name="Genoscope - CEA"/>
            <person name="William W."/>
        </authorList>
    </citation>
    <scope>NUCLEOTIDE SEQUENCE [LARGE SCALE GENOMIC DNA]</scope>
</reference>
<organism evidence="16 17">
    <name type="scientific">Pocillopora meandrina</name>
    <dbReference type="NCBI Taxonomy" id="46732"/>
    <lineage>
        <taxon>Eukaryota</taxon>
        <taxon>Metazoa</taxon>
        <taxon>Cnidaria</taxon>
        <taxon>Anthozoa</taxon>
        <taxon>Hexacorallia</taxon>
        <taxon>Scleractinia</taxon>
        <taxon>Astrocoeniina</taxon>
        <taxon>Pocilloporidae</taxon>
        <taxon>Pocillopora</taxon>
    </lineage>
</organism>
<dbReference type="Gene3D" id="3.30.70.330">
    <property type="match status" value="2"/>
</dbReference>
<evidence type="ECO:0000256" key="3">
    <source>
        <dbReference type="ARBA" id="ARBA00022737"/>
    </source>
</evidence>
<keyword evidence="6" id="KW-0833">Ubl conjugation pathway</keyword>
<evidence type="ECO:0000256" key="9">
    <source>
        <dbReference type="ARBA" id="ARBA00022833"/>
    </source>
</evidence>
<dbReference type="InterPro" id="IPR012677">
    <property type="entry name" value="Nucleotide-bd_a/b_plait_sf"/>
</dbReference>
<feature type="domain" description="RING-type" evidence="15">
    <location>
        <begin position="1462"/>
        <end position="1669"/>
    </location>
</feature>
<evidence type="ECO:0008006" key="18">
    <source>
        <dbReference type="Google" id="ProtNLM"/>
    </source>
</evidence>
<dbReference type="CDD" id="cd17917">
    <property type="entry name" value="DEXHc_RHA-like"/>
    <property type="match status" value="1"/>
</dbReference>
<evidence type="ECO:0000259" key="13">
    <source>
        <dbReference type="PROSITE" id="PS51192"/>
    </source>
</evidence>
<evidence type="ECO:0000313" key="17">
    <source>
        <dbReference type="Proteomes" id="UP001159428"/>
    </source>
</evidence>
<dbReference type="InterPro" id="IPR036612">
    <property type="entry name" value="KH_dom_type_1_sf"/>
</dbReference>
<dbReference type="InterPro" id="IPR001650">
    <property type="entry name" value="Helicase_C-like"/>
</dbReference>
<dbReference type="EMBL" id="CALNXJ010000001">
    <property type="protein sequence ID" value="CAH3031698.1"/>
    <property type="molecule type" value="Genomic_DNA"/>
</dbReference>
<keyword evidence="2" id="KW-0479">Metal-binding</keyword>
<dbReference type="InterPro" id="IPR011709">
    <property type="entry name" value="DEAD-box_helicase_OB_fold"/>
</dbReference>
<dbReference type="PROSITE" id="PS00690">
    <property type="entry name" value="DEAH_ATP_HELICASE"/>
    <property type="match status" value="1"/>
</dbReference>
<keyword evidence="4" id="KW-0547">Nucleotide-binding</keyword>
<dbReference type="PANTHER" id="PTHR18934">
    <property type="entry name" value="ATP-DEPENDENT RNA HELICASE"/>
    <property type="match status" value="1"/>
</dbReference>
<dbReference type="CDD" id="cd22585">
    <property type="entry name" value="Rcat_RBR_DEAH12-like"/>
    <property type="match status" value="1"/>
</dbReference>
<dbReference type="Pfam" id="PF00270">
    <property type="entry name" value="DEAD"/>
    <property type="match status" value="1"/>
</dbReference>
<evidence type="ECO:0000256" key="11">
    <source>
        <dbReference type="ARBA" id="ARBA00038040"/>
    </source>
</evidence>
<dbReference type="Pfam" id="PF07717">
    <property type="entry name" value="OB_NTP_bind"/>
    <property type="match status" value="1"/>
</dbReference>
<evidence type="ECO:0000259" key="15">
    <source>
        <dbReference type="PROSITE" id="PS51873"/>
    </source>
</evidence>
<dbReference type="GO" id="GO:0003723">
    <property type="term" value="F:RNA binding"/>
    <property type="evidence" value="ECO:0007669"/>
    <property type="project" value="InterPro"/>
</dbReference>
<gene>
    <name evidence="16" type="ORF">PMEA_00000471</name>
</gene>
<dbReference type="InterPro" id="IPR035979">
    <property type="entry name" value="RBD_domain_sf"/>
</dbReference>
<keyword evidence="8" id="KW-0347">Helicase</keyword>
<dbReference type="Gene3D" id="1.20.120.1080">
    <property type="match status" value="1"/>
</dbReference>
<evidence type="ECO:0000313" key="16">
    <source>
        <dbReference type="EMBL" id="CAH3031698.1"/>
    </source>
</evidence>
<evidence type="ECO:0000256" key="10">
    <source>
        <dbReference type="ARBA" id="ARBA00022840"/>
    </source>
</evidence>
<dbReference type="CDD" id="cd00590">
    <property type="entry name" value="RRM_SF"/>
    <property type="match status" value="1"/>
</dbReference>
<evidence type="ECO:0000256" key="7">
    <source>
        <dbReference type="ARBA" id="ARBA00022801"/>
    </source>
</evidence>
<dbReference type="PROSITE" id="PS51194">
    <property type="entry name" value="HELICASE_CTER"/>
    <property type="match status" value="1"/>
</dbReference>
<keyword evidence="1" id="KW-0808">Transferase</keyword>
<dbReference type="SUPFAM" id="SSF54928">
    <property type="entry name" value="RNA-binding domain, RBD"/>
    <property type="match status" value="2"/>
</dbReference>
<name>A0AAU9VQ47_9CNID</name>
<dbReference type="Pfam" id="PF01485">
    <property type="entry name" value="IBR"/>
    <property type="match status" value="1"/>
</dbReference>
<evidence type="ECO:0000256" key="1">
    <source>
        <dbReference type="ARBA" id="ARBA00022679"/>
    </source>
</evidence>
<dbReference type="CDD" id="cd18791">
    <property type="entry name" value="SF2_C_RHA"/>
    <property type="match status" value="1"/>
</dbReference>
<dbReference type="Pfam" id="PF24471">
    <property type="entry name" value="KH_DEAH11"/>
    <property type="match status" value="1"/>
</dbReference>
<evidence type="ECO:0000256" key="8">
    <source>
        <dbReference type="ARBA" id="ARBA00022806"/>
    </source>
</evidence>
<keyword evidence="5" id="KW-0863">Zinc-finger</keyword>
<sequence>NQAKKTRKPFRSERDKKVAAPSLAEQSCRLVIKPPSELPVKKDVTLYLKECLGDEITFYHEETKKTDGGCLESTFVFQNNEQGRRAELILKENIREAGEKIEVSILTEGARTDMILVECLAELQKKMTAIEKQHTVKIEKISRHIKDLRVQKHIAFNEFEKICSERKVLEHKKEELESQLREFRRFELITRSTLDAQRRLPPSCVEPTVKKLREAFGRECRRIEAALPMYAKKTKIVQLITENQVCVILGETGSGKSTQMTQYLYEAGFAEKGLIVCTQPRKVAATSLAFHVAREMGSTVGKVVGCRVGGNVQASKETTGILYATDHNLLNECLKDPQLSKYSCIIIDEAHERSLYSDLLLGMIKKSLIQRPELRVVITSATIDPALFVAYFDQCPVLKVSGRMFPVEEIWKGDPSSNVENYLQEAVKTAREIHRKEDPGDILVFLTSPAETERACEMLRKVERDANLVCLPLHGKLRQEEQKKVFEEDGDKRKVVFATNCAETSITIPGIKYVVDTGMVKEMKFEPKRNKSSLEVTTINKSSAEQRKGRAGRTQAGKCFRLYSKEVYEAMEDQSKPEILRVHLGQAVLKLMELGIENVRDFDFVESPPFDSITLALELLNSLGAITNGKLTQLGGKIARVPVEPRLAKVIFEGIDKGVGADALALAAIATAGGSVFFRMGSEEEKQAADSRKVGFCLNGGDLLTLLEVYRQYLKQPKDLPKRKKWAVANSLNAKSLRMTDETIKELKLTLKHELEITIPNTLQKDENTDVKLQKILFSCYATNLCLFTGHEKKGYRVLSSDQCVQVHPSSALKFLGATPQFIVFDQLLKTSRDFVVNVTPVEETWLREMISTGALKYDLENLLSTVLTEMALPCSPELIKLTFGGYKRKKVDQIEDKVSKSCDDSLVVLEEDKERGQIKIFVPPRYTAKALSVIESILEESRKILRSEEREEPLREESLGSRMVWGQGGEIRELLMLDMYRTVTVGKIENGYSAAVLDHLRSFGDIVKHSLREQNGKMRVFVTYRDSQDALKAVNSPSNSCSDINIKVQPSNSTGDGNQLRFSQFKVKVKWLRRPGKGTGSVQFFNGEDFFYTLGRISSLIIKSKRVIFQADKIHNQQIFMRRLHPETSEEDVTSAIEEKLPSVKVMKVFIHRIAEFETADETLVVQKTLLEESLSSFATQGEFSVYVGKPSTKSFEGYAHLTFQNPEEGEAAIRGLNGMNIPGIGMVTLHPNLSTVLSCARNVYEVIEDEFIETISELESTFEANLIIKVKNKPTDQRVLIEIQSESTEHFISTTTVLTEIFNGDKIDCKISKDLEILLTNSAKDVLRTIQKDTGTVISQDWKNQAVRIHGPEANRESAKRAINKFLDDSINGNRHSWQIQLRGPNKPRGLLKALFKRFDVNLQGLRDINGVQKIHVEFRNHVLKIESSDEAEELINSYVEECCKNLSQELFPLQQDHQTQLTCGICLCDLDSTADVYRLSCCGHAYDKSCVIQQLKSPDFPLKCVVEQCGERLVWKDLQNLLNDRERKRLALTALDEYVKRNPEIVKYCPTANCGMVYRVSTNGRSFTCDACLAQTCTSCHVQWHDGLTCAMFKSEKQVEGRLVEWMMKDPSNRKKCPKCKAPIEKNQGCNHMECSQCRSHMCWLCLQVFPTGNDVYDHQRHCPNKTAA</sequence>
<keyword evidence="7" id="KW-0378">Hydrolase</keyword>
<evidence type="ECO:0000256" key="2">
    <source>
        <dbReference type="ARBA" id="ARBA00022723"/>
    </source>
</evidence>
<dbReference type="InterPro" id="IPR002464">
    <property type="entry name" value="DNA/RNA_helicase_DEAH_CS"/>
</dbReference>
<dbReference type="SUPFAM" id="SSF52540">
    <property type="entry name" value="P-loop containing nucleoside triphosphate hydrolases"/>
    <property type="match status" value="1"/>
</dbReference>
<feature type="non-terminal residue" evidence="16">
    <location>
        <position position="1"/>
    </location>
</feature>
<comment type="similarity">
    <text evidence="11">Belongs to the DEAD box helicase family. DEAH subfamily. PRP16 sub-subfamily.</text>
</comment>
<feature type="domain" description="Helicase ATP-binding" evidence="13">
    <location>
        <begin position="237"/>
        <end position="401"/>
    </location>
</feature>
<accession>A0AAU9VQ47</accession>
<keyword evidence="17" id="KW-1185">Reference proteome</keyword>
<evidence type="ECO:0000256" key="5">
    <source>
        <dbReference type="ARBA" id="ARBA00022771"/>
    </source>
</evidence>
<feature type="coiled-coil region" evidence="12">
    <location>
        <begin position="159"/>
        <end position="186"/>
    </location>
</feature>
<dbReference type="InterPro" id="IPR027417">
    <property type="entry name" value="P-loop_NTPase"/>
</dbReference>
<dbReference type="CDD" id="cd20335">
    <property type="entry name" value="BRcat_RBR"/>
    <property type="match status" value="1"/>
</dbReference>
<evidence type="ECO:0000259" key="14">
    <source>
        <dbReference type="PROSITE" id="PS51194"/>
    </source>
</evidence>
<dbReference type="Gene3D" id="3.40.50.300">
    <property type="entry name" value="P-loop containing nucleotide triphosphate hydrolases"/>
    <property type="match status" value="2"/>
</dbReference>
<keyword evidence="3" id="KW-0677">Repeat</keyword>
<dbReference type="Gene3D" id="1.20.120.1750">
    <property type="match status" value="1"/>
</dbReference>
<keyword evidence="9" id="KW-0862">Zinc</keyword>
<dbReference type="SUPFAM" id="SSF57850">
    <property type="entry name" value="RING/U-box"/>
    <property type="match status" value="3"/>
</dbReference>
<dbReference type="SUPFAM" id="SSF54791">
    <property type="entry name" value="Eukaryotic type KH-domain (KH-domain type I)"/>
    <property type="match status" value="1"/>
</dbReference>
<evidence type="ECO:0000256" key="6">
    <source>
        <dbReference type="ARBA" id="ARBA00022786"/>
    </source>
</evidence>
<protein>
    <recommendedName>
        <fullName evidence="18">RNA helicase</fullName>
    </recommendedName>
</protein>
<dbReference type="PROSITE" id="PS51873">
    <property type="entry name" value="TRIAD"/>
    <property type="match status" value="1"/>
</dbReference>
<dbReference type="SMART" id="SM00487">
    <property type="entry name" value="DEXDc"/>
    <property type="match status" value="1"/>
</dbReference>
<feature type="domain" description="Helicase C-terminal" evidence="14">
    <location>
        <begin position="422"/>
        <end position="595"/>
    </location>
</feature>
<dbReference type="Pfam" id="PF22191">
    <property type="entry name" value="IBR_1"/>
    <property type="match status" value="1"/>
</dbReference>
<keyword evidence="12" id="KW-0175">Coiled coil</keyword>
<evidence type="ECO:0000256" key="4">
    <source>
        <dbReference type="ARBA" id="ARBA00022741"/>
    </source>
</evidence>
<dbReference type="Pfam" id="PF00271">
    <property type="entry name" value="Helicase_C"/>
    <property type="match status" value="1"/>
</dbReference>
<comment type="caution">
    <text evidence="16">The sequence shown here is derived from an EMBL/GenBank/DDBJ whole genome shotgun (WGS) entry which is preliminary data.</text>
</comment>
<dbReference type="GO" id="GO:0008270">
    <property type="term" value="F:zinc ion binding"/>
    <property type="evidence" value="ECO:0007669"/>
    <property type="project" value="UniProtKB-KW"/>
</dbReference>
<dbReference type="GO" id="GO:0016740">
    <property type="term" value="F:transferase activity"/>
    <property type="evidence" value="ECO:0007669"/>
    <property type="project" value="UniProtKB-KW"/>
</dbReference>
<keyword evidence="10" id="KW-0067">ATP-binding</keyword>
<dbReference type="InterPro" id="IPR056245">
    <property type="entry name" value="KH_DEAH11/12"/>
</dbReference>
<dbReference type="SMART" id="SM00490">
    <property type="entry name" value="HELICc"/>
    <property type="match status" value="1"/>
</dbReference>
<dbReference type="GO" id="GO:0005524">
    <property type="term" value="F:ATP binding"/>
    <property type="evidence" value="ECO:0007669"/>
    <property type="project" value="UniProtKB-KW"/>
</dbReference>
<dbReference type="InterPro" id="IPR044066">
    <property type="entry name" value="TRIAD_supradom"/>
</dbReference>
<proteinExistence type="inferred from homology"/>
<dbReference type="PROSITE" id="PS51192">
    <property type="entry name" value="HELICASE_ATP_BIND_1"/>
    <property type="match status" value="1"/>
</dbReference>
<dbReference type="Proteomes" id="UP001159428">
    <property type="component" value="Unassembled WGS sequence"/>
</dbReference>
<dbReference type="GO" id="GO:0016787">
    <property type="term" value="F:hydrolase activity"/>
    <property type="evidence" value="ECO:0007669"/>
    <property type="project" value="UniProtKB-KW"/>
</dbReference>
<evidence type="ECO:0000256" key="12">
    <source>
        <dbReference type="SAM" id="Coils"/>
    </source>
</evidence>
<dbReference type="PANTHER" id="PTHR18934:SF91">
    <property type="entry name" value="PRE-MRNA-SPLICING FACTOR ATP-DEPENDENT RNA HELICASE PRP16"/>
    <property type="match status" value="1"/>
</dbReference>
<dbReference type="SMART" id="SM00647">
    <property type="entry name" value="IBR"/>
    <property type="match status" value="2"/>
</dbReference>
<dbReference type="InterPro" id="IPR002867">
    <property type="entry name" value="IBR_dom"/>
</dbReference>